<dbReference type="PANTHER" id="PTHR48111:SF35">
    <property type="entry name" value="TRANSCRIPTIONAL REGULATORY PROTEIN QSEB"/>
    <property type="match status" value="1"/>
</dbReference>
<evidence type="ECO:0000256" key="6">
    <source>
        <dbReference type="ARBA" id="ARBA00023125"/>
    </source>
</evidence>
<dbReference type="InterPro" id="IPR039420">
    <property type="entry name" value="WalR-like"/>
</dbReference>
<keyword evidence="5" id="KW-0805">Transcription regulation</keyword>
<keyword evidence="15" id="KW-1185">Reference proteome</keyword>
<dbReference type="SUPFAM" id="SSF52172">
    <property type="entry name" value="CheY-like"/>
    <property type="match status" value="1"/>
</dbReference>
<dbReference type="SMART" id="SM00862">
    <property type="entry name" value="Trans_reg_C"/>
    <property type="match status" value="1"/>
</dbReference>
<dbReference type="GO" id="GO:0032993">
    <property type="term" value="C:protein-DNA complex"/>
    <property type="evidence" value="ECO:0007669"/>
    <property type="project" value="TreeGrafter"/>
</dbReference>
<gene>
    <name evidence="12" type="primary">tcrA</name>
    <name evidence="13" type="synonym">qseB_1</name>
    <name evidence="12" type="ORF">NCTC13160_02289</name>
    <name evidence="13" type="ORF">PPN31119_01966</name>
</gene>
<dbReference type="Gene3D" id="3.40.50.2300">
    <property type="match status" value="1"/>
</dbReference>
<dbReference type="GO" id="GO:0006355">
    <property type="term" value="P:regulation of DNA-templated transcription"/>
    <property type="evidence" value="ECO:0007669"/>
    <property type="project" value="InterPro"/>
</dbReference>
<dbReference type="Proteomes" id="UP000361468">
    <property type="component" value="Unassembled WGS sequence"/>
</dbReference>
<evidence type="ECO:0000259" key="10">
    <source>
        <dbReference type="PROSITE" id="PS50110"/>
    </source>
</evidence>
<evidence type="ECO:0000256" key="3">
    <source>
        <dbReference type="ARBA" id="ARBA00022553"/>
    </source>
</evidence>
<evidence type="ECO:0000256" key="5">
    <source>
        <dbReference type="ARBA" id="ARBA00023015"/>
    </source>
</evidence>
<keyword evidence="6 9" id="KW-0238">DNA-binding</keyword>
<dbReference type="InterPro" id="IPR036388">
    <property type="entry name" value="WH-like_DNA-bd_sf"/>
</dbReference>
<comment type="subcellular location">
    <subcellularLocation>
        <location evidence="1">Cytoplasm</location>
    </subcellularLocation>
</comment>
<dbReference type="PANTHER" id="PTHR48111">
    <property type="entry name" value="REGULATOR OF RPOS"/>
    <property type="match status" value="1"/>
</dbReference>
<keyword evidence="7" id="KW-0804">Transcription</keyword>
<evidence type="ECO:0000256" key="7">
    <source>
        <dbReference type="ARBA" id="ARBA00023163"/>
    </source>
</evidence>
<name>A0A378YMP2_9BURK</name>
<dbReference type="InterPro" id="IPR011006">
    <property type="entry name" value="CheY-like_superfamily"/>
</dbReference>
<evidence type="ECO:0000259" key="11">
    <source>
        <dbReference type="PROSITE" id="PS51755"/>
    </source>
</evidence>
<proteinExistence type="predicted"/>
<evidence type="ECO:0000313" key="13">
    <source>
        <dbReference type="EMBL" id="VVE65766.1"/>
    </source>
</evidence>
<dbReference type="PROSITE" id="PS50110">
    <property type="entry name" value="RESPONSE_REGULATORY"/>
    <property type="match status" value="1"/>
</dbReference>
<dbReference type="InterPro" id="IPR001867">
    <property type="entry name" value="OmpR/PhoB-type_DNA-bd"/>
</dbReference>
<feature type="domain" description="Response regulatory" evidence="10">
    <location>
        <begin position="2"/>
        <end position="116"/>
    </location>
</feature>
<reference evidence="13 15" key="2">
    <citation type="submission" date="2019-08" db="EMBL/GenBank/DDBJ databases">
        <authorList>
            <person name="Peeters C."/>
        </authorList>
    </citation>
    <scope>NUCLEOTIDE SEQUENCE [LARGE SCALE GENOMIC DNA]</scope>
    <source>
        <strain evidence="13 15">LMG 31119</strain>
    </source>
</reference>
<dbReference type="Pfam" id="PF00072">
    <property type="entry name" value="Response_reg"/>
    <property type="match status" value="1"/>
</dbReference>
<dbReference type="AlphaFoldDB" id="A0A378YMP2"/>
<evidence type="ECO:0000256" key="4">
    <source>
        <dbReference type="ARBA" id="ARBA00023012"/>
    </source>
</evidence>
<dbReference type="Gene3D" id="1.10.10.10">
    <property type="entry name" value="Winged helix-like DNA-binding domain superfamily/Winged helix DNA-binding domain"/>
    <property type="match status" value="1"/>
</dbReference>
<keyword evidence="2" id="KW-0963">Cytoplasm</keyword>
<dbReference type="GO" id="GO:0000156">
    <property type="term" value="F:phosphorelay response regulator activity"/>
    <property type="evidence" value="ECO:0007669"/>
    <property type="project" value="TreeGrafter"/>
</dbReference>
<evidence type="ECO:0000256" key="8">
    <source>
        <dbReference type="PROSITE-ProRule" id="PRU00169"/>
    </source>
</evidence>
<dbReference type="PROSITE" id="PS51755">
    <property type="entry name" value="OMPR_PHOB"/>
    <property type="match status" value="1"/>
</dbReference>
<feature type="DNA-binding region" description="OmpR/PhoB-type" evidence="9">
    <location>
        <begin position="124"/>
        <end position="218"/>
    </location>
</feature>
<dbReference type="Gene3D" id="6.10.250.690">
    <property type="match status" value="1"/>
</dbReference>
<feature type="modified residue" description="4-aspartylphosphate" evidence="8">
    <location>
        <position position="51"/>
    </location>
</feature>
<dbReference type="EMBL" id="CABPSO010000005">
    <property type="protein sequence ID" value="VVE65766.1"/>
    <property type="molecule type" value="Genomic_DNA"/>
</dbReference>
<evidence type="ECO:0000256" key="2">
    <source>
        <dbReference type="ARBA" id="ARBA00022490"/>
    </source>
</evidence>
<evidence type="ECO:0000256" key="1">
    <source>
        <dbReference type="ARBA" id="ARBA00004496"/>
    </source>
</evidence>
<organism evidence="12 14">
    <name type="scientific">Pandoraea pnomenusa</name>
    <dbReference type="NCBI Taxonomy" id="93220"/>
    <lineage>
        <taxon>Bacteria</taxon>
        <taxon>Pseudomonadati</taxon>
        <taxon>Pseudomonadota</taxon>
        <taxon>Betaproteobacteria</taxon>
        <taxon>Burkholderiales</taxon>
        <taxon>Burkholderiaceae</taxon>
        <taxon>Pandoraea</taxon>
    </lineage>
</organism>
<dbReference type="InterPro" id="IPR001789">
    <property type="entry name" value="Sig_transdc_resp-reg_receiver"/>
</dbReference>
<evidence type="ECO:0000256" key="9">
    <source>
        <dbReference type="PROSITE-ProRule" id="PRU01091"/>
    </source>
</evidence>
<dbReference type="OrthoDB" id="9802426at2"/>
<evidence type="ECO:0000313" key="15">
    <source>
        <dbReference type="Proteomes" id="UP000361468"/>
    </source>
</evidence>
<dbReference type="Pfam" id="PF00486">
    <property type="entry name" value="Trans_reg_C"/>
    <property type="match status" value="1"/>
</dbReference>
<dbReference type="RefSeq" id="WP_023872410.1">
    <property type="nucleotide sequence ID" value="NC_023018.2"/>
</dbReference>
<keyword evidence="3 8" id="KW-0597">Phosphoprotein</keyword>
<dbReference type="Proteomes" id="UP000254573">
    <property type="component" value="Unassembled WGS sequence"/>
</dbReference>
<protein>
    <submittedName>
        <fullName evidence="13">Transcriptional regulatory protein QseB</fullName>
    </submittedName>
    <submittedName>
        <fullName evidence="12">Transcriptional regulatory protein tcrA</fullName>
    </submittedName>
</protein>
<feature type="domain" description="OmpR/PhoB-type" evidence="11">
    <location>
        <begin position="124"/>
        <end position="218"/>
    </location>
</feature>
<keyword evidence="4" id="KW-0902">Two-component regulatory system</keyword>
<sequence>MRVLLAEDDPRMARRIAGALPTAGIDVTGVVCGEAMLTAHAEDRFDALVLDLDTTGAGGLGIIARLRTVEADVPVLLITSASAVEHRVAGLNAGADDYLVKPFDVRELAARLHALIRRTQGRCAHLIEAGPLRLDPASGLAWLGQAPVALSRREIDLLACLASHRGRWVPPDTLHARLYGMTARVRSNVLNVHIHNVRRKLGGSAIQTSRGLGYRLGWALAIPEPATGTDTSVRRFACASTRWPQSL</sequence>
<reference evidence="12 14" key="1">
    <citation type="submission" date="2018-06" db="EMBL/GenBank/DDBJ databases">
        <authorList>
            <consortium name="Pathogen Informatics"/>
            <person name="Doyle S."/>
        </authorList>
    </citation>
    <scope>NUCLEOTIDE SEQUENCE [LARGE SCALE GENOMIC DNA]</scope>
    <source>
        <strain evidence="12 14">NCTC13160</strain>
    </source>
</reference>
<dbReference type="GeneID" id="57200794"/>
<dbReference type="GO" id="GO:0000976">
    <property type="term" value="F:transcription cis-regulatory region binding"/>
    <property type="evidence" value="ECO:0007669"/>
    <property type="project" value="TreeGrafter"/>
</dbReference>
<dbReference type="GO" id="GO:0005829">
    <property type="term" value="C:cytosol"/>
    <property type="evidence" value="ECO:0007669"/>
    <property type="project" value="TreeGrafter"/>
</dbReference>
<evidence type="ECO:0000313" key="14">
    <source>
        <dbReference type="Proteomes" id="UP000254573"/>
    </source>
</evidence>
<dbReference type="EMBL" id="UGSG01000001">
    <property type="protein sequence ID" value="SUA78013.1"/>
    <property type="molecule type" value="Genomic_DNA"/>
</dbReference>
<evidence type="ECO:0000313" key="12">
    <source>
        <dbReference type="EMBL" id="SUA78013.1"/>
    </source>
</evidence>
<dbReference type="SMART" id="SM00448">
    <property type="entry name" value="REC"/>
    <property type="match status" value="1"/>
</dbReference>
<dbReference type="CDD" id="cd00383">
    <property type="entry name" value="trans_reg_C"/>
    <property type="match status" value="1"/>
</dbReference>
<accession>A0A378YMP2</accession>